<dbReference type="Pfam" id="PF12951">
    <property type="entry name" value="PATR"/>
    <property type="match status" value="5"/>
</dbReference>
<evidence type="ECO:0000256" key="1">
    <source>
        <dbReference type="ARBA" id="ARBA00022729"/>
    </source>
</evidence>
<keyword evidence="1 2" id="KW-0732">Signal</keyword>
<proteinExistence type="predicted"/>
<dbReference type="EMBL" id="VAUV01000028">
    <property type="protein sequence ID" value="TLD68292.1"/>
    <property type="molecule type" value="Genomic_DNA"/>
</dbReference>
<keyword evidence="4" id="KW-1185">Reference proteome</keyword>
<gene>
    <name evidence="3" type="ORF">FEM03_23530</name>
</gene>
<evidence type="ECO:0008006" key="5">
    <source>
        <dbReference type="Google" id="ProtNLM"/>
    </source>
</evidence>
<protein>
    <recommendedName>
        <fullName evidence="5">PEP-CTERM sorting domain-containing protein</fullName>
    </recommendedName>
</protein>
<dbReference type="AlphaFoldDB" id="A0A5R8K7I1"/>
<dbReference type="OrthoDB" id="174034at2"/>
<name>A0A5R8K7I1_9BACT</name>
<dbReference type="NCBIfam" id="TIGR02601">
    <property type="entry name" value="autotrns_rpt"/>
    <property type="match status" value="4"/>
</dbReference>
<dbReference type="Proteomes" id="UP000306196">
    <property type="component" value="Unassembled WGS sequence"/>
</dbReference>
<feature type="chain" id="PRO_5024357290" description="PEP-CTERM sorting domain-containing protein" evidence="2">
    <location>
        <begin position="22"/>
        <end position="1056"/>
    </location>
</feature>
<evidence type="ECO:0000313" key="3">
    <source>
        <dbReference type="EMBL" id="TLD68292.1"/>
    </source>
</evidence>
<feature type="signal peptide" evidence="2">
    <location>
        <begin position="1"/>
        <end position="21"/>
    </location>
</feature>
<accession>A0A5R8K7I1</accession>
<dbReference type="RefSeq" id="WP_138088797.1">
    <property type="nucleotide sequence ID" value="NZ_VAUV01000028.1"/>
</dbReference>
<dbReference type="SUPFAM" id="SSF51126">
    <property type="entry name" value="Pectin lyase-like"/>
    <property type="match status" value="1"/>
</dbReference>
<evidence type="ECO:0000313" key="4">
    <source>
        <dbReference type="Proteomes" id="UP000306196"/>
    </source>
</evidence>
<comment type="caution">
    <text evidence="3">The sequence shown here is derived from an EMBL/GenBank/DDBJ whole genome shotgun (WGS) entry which is preliminary data.</text>
</comment>
<evidence type="ECO:0000256" key="2">
    <source>
        <dbReference type="SAM" id="SignalP"/>
    </source>
</evidence>
<dbReference type="InterPro" id="IPR013425">
    <property type="entry name" value="Autotrns_rpt"/>
</dbReference>
<reference evidence="3 4" key="1">
    <citation type="submission" date="2019-05" db="EMBL/GenBank/DDBJ databases">
        <title>Verrucobacter flavum gen. nov., sp. nov. a new member of the family Verrucomicrobiaceae.</title>
        <authorList>
            <person name="Szuroczki S."/>
            <person name="Abbaszade G."/>
            <person name="Szabo A."/>
            <person name="Felfoldi T."/>
            <person name="Schumann P."/>
            <person name="Boka K."/>
            <person name="Keki Z."/>
            <person name="Toumi M."/>
            <person name="Toth E."/>
        </authorList>
    </citation>
    <scope>NUCLEOTIDE SEQUENCE [LARGE SCALE GENOMIC DNA]</scope>
    <source>
        <strain evidence="3 4">MG-N-17</strain>
    </source>
</reference>
<dbReference type="InterPro" id="IPR011050">
    <property type="entry name" value="Pectin_lyase_fold/virulence"/>
</dbReference>
<sequence length="1056" mass="106706">MNRFHTFIFSLCLLLNSPAPAATLYWDTAEGTGIQGGNANWNNTDTAWNPLADGTDPRIAWTSDDDANFTTGTSIVTLTEAITARSLTQTGSATTTISGASPLNLTTATGINNTSSGTLTIDSNLTLDTPATLFTGTGRIVINGSIGETIPGSGLQKTGTNTLELANANTFTGDINVSNGTILVQNNGALGLGAGTTTATNGGTIALQHGVTVTGETITLTGSGYTGGNNFAGALQSTGTGTGTSTWAGNVNLNGTARVGANGPDSTLVIDGKISGNGTLEIGSLPGATGGGTTVLAGAHGHDFTGSINIVRGTLRFQGANNVLPATTALILNSAGNDKSTVDLNGTQQTVARLAAGASAADRQSVSLITNTSATRSTLITNQTGDGEFYGTLTGNLNFTKLGNGALHFYGPNTSIIDGDLLIENRATIGTFEPVVPAGPTTLSAHSVSLKNTNINTDLYIRGNSAAGSHTLTVREGGLTLENYSIFLNAGDVAGGRLLLQGNLTTIASANGAQILDNTANLNPVRGYVDLGGATRTFTIADGSATNDLNITAAITNGGIIKAGTGLLRLAGNSTYDGTTSINTGIVIAASNQALGSSTGGTSVASGARLLLGDGVIITGETLNLSGNGGDFFGSLQAAANATAEWAGNIILNTEARIGSANTASHLKISGSIQNGTINTLVIAGNGTHTLSGVSTYTGQTQILRGIVKLDAGNNRLPTGTLLNVDSGAAVEDAIFDLNGYQQSVAGLLRSGSGSSTGGSFVRNTNTTQDGTLEITAGGQTYNGILQGGGSLGQLNLTKSGAGTQTLAAANTYTGKTTVSGGTLALSATGSINDSAWIQINTGATLSVATTQTYSKQVITGGGTISGNLIVNGTSLLKPGATTNPSLASITDAGDLTGTLTVNGNLNLLATASATTPRAIFQLGGTNSHTNTPTIASTVTAFSTATADSLYDSIDINGTLGLEAGSILEVELLSGYTPQFGDVFNLLDWNSPNFNINSLGSFTTADLILPTLDNGWFFATDQFIGHGIVYVVPEPGRALLFFAALIPLALQRRRRW</sequence>
<organism evidence="3 4">
    <name type="scientific">Phragmitibacter flavus</name>
    <dbReference type="NCBI Taxonomy" id="2576071"/>
    <lineage>
        <taxon>Bacteria</taxon>
        <taxon>Pseudomonadati</taxon>
        <taxon>Verrucomicrobiota</taxon>
        <taxon>Verrucomicrobiia</taxon>
        <taxon>Verrucomicrobiales</taxon>
        <taxon>Verrucomicrobiaceae</taxon>
        <taxon>Phragmitibacter</taxon>
    </lineage>
</organism>